<dbReference type="EMBL" id="JAGFNY010000047">
    <property type="protein sequence ID" value="MBW7571063.1"/>
    <property type="molecule type" value="Genomic_DNA"/>
</dbReference>
<keyword evidence="1" id="KW-0812">Transmembrane</keyword>
<protein>
    <submittedName>
        <fullName evidence="2">Uncharacterized protein</fullName>
    </submittedName>
</protein>
<proteinExistence type="predicted"/>
<reference evidence="2 3" key="1">
    <citation type="submission" date="2021-03" db="EMBL/GenBank/DDBJ databases">
        <title>Succinivibrio sp. nov. isolated from feces of cow.</title>
        <authorList>
            <person name="Choi J.-Y."/>
        </authorList>
    </citation>
    <scope>NUCLEOTIDE SEQUENCE [LARGE SCALE GENOMIC DNA]</scope>
    <source>
        <strain evidence="2 3">AGMB01872</strain>
    </source>
</reference>
<evidence type="ECO:0000313" key="3">
    <source>
        <dbReference type="Proteomes" id="UP000731465"/>
    </source>
</evidence>
<keyword evidence="3" id="KW-1185">Reference proteome</keyword>
<evidence type="ECO:0000313" key="2">
    <source>
        <dbReference type="EMBL" id="MBW7571063.1"/>
    </source>
</evidence>
<organism evidence="2 3">
    <name type="scientific">Succinivibrio faecicola</name>
    <dbReference type="NCBI Taxonomy" id="2820300"/>
    <lineage>
        <taxon>Bacteria</taxon>
        <taxon>Pseudomonadati</taxon>
        <taxon>Pseudomonadota</taxon>
        <taxon>Gammaproteobacteria</taxon>
        <taxon>Aeromonadales</taxon>
        <taxon>Succinivibrionaceae</taxon>
        <taxon>Succinivibrio</taxon>
    </lineage>
</organism>
<gene>
    <name evidence="2" type="ORF">J5V48_09175</name>
</gene>
<feature type="transmembrane region" description="Helical" evidence="1">
    <location>
        <begin position="123"/>
        <end position="150"/>
    </location>
</feature>
<comment type="caution">
    <text evidence="2">The sequence shown here is derived from an EMBL/GenBank/DDBJ whole genome shotgun (WGS) entry which is preliminary data.</text>
</comment>
<keyword evidence="1" id="KW-1133">Transmembrane helix</keyword>
<name>A0ABS7DID9_9GAMM</name>
<sequence>MNRIQQIVTAVKGDIDISLLKFSLLLTLSIGFITYSFGYYNLGFSHDSLVPWLRGFCIGQLSIGRPFTSFIYSIFEYYNNKVIMGLISLCFIAFSVYITVRIFSKLYNFDEKAKKYLSTAVTLLYLFNITFISLNATFSFQICCDSLALFRSYASLNILSFNT</sequence>
<feature type="transmembrane region" description="Helical" evidence="1">
    <location>
        <begin position="20"/>
        <end position="40"/>
    </location>
</feature>
<feature type="transmembrane region" description="Helical" evidence="1">
    <location>
        <begin position="82"/>
        <end position="103"/>
    </location>
</feature>
<evidence type="ECO:0000256" key="1">
    <source>
        <dbReference type="SAM" id="Phobius"/>
    </source>
</evidence>
<dbReference type="RefSeq" id="WP_219938287.1">
    <property type="nucleotide sequence ID" value="NZ_JAGFNY010000047.1"/>
</dbReference>
<dbReference type="Proteomes" id="UP000731465">
    <property type="component" value="Unassembled WGS sequence"/>
</dbReference>
<keyword evidence="1" id="KW-0472">Membrane</keyword>
<accession>A0ABS7DID9</accession>